<evidence type="ECO:0000256" key="4">
    <source>
        <dbReference type="ARBA" id="ARBA00022605"/>
    </source>
</evidence>
<keyword evidence="5" id="KW-0210">Decarboxylase</keyword>
<dbReference type="GO" id="GO:0004425">
    <property type="term" value="F:indole-3-glycerol-phosphate synthase activity"/>
    <property type="evidence" value="ECO:0007669"/>
    <property type="project" value="UniProtKB-EC"/>
</dbReference>
<evidence type="ECO:0000256" key="8">
    <source>
        <dbReference type="ARBA" id="ARBA00023239"/>
    </source>
</evidence>
<dbReference type="PANTHER" id="PTHR22854">
    <property type="entry name" value="TRYPTOPHAN BIOSYNTHESIS PROTEIN"/>
    <property type="match status" value="1"/>
</dbReference>
<evidence type="ECO:0000256" key="6">
    <source>
        <dbReference type="ARBA" id="ARBA00022822"/>
    </source>
</evidence>
<feature type="non-terminal residue" evidence="10">
    <location>
        <position position="1"/>
    </location>
</feature>
<dbReference type="UniPathway" id="UPA00035">
    <property type="reaction ID" value="UER00043"/>
</dbReference>
<evidence type="ECO:0000256" key="3">
    <source>
        <dbReference type="ARBA" id="ARBA00012362"/>
    </source>
</evidence>
<keyword evidence="6" id="KW-0822">Tryptophan biosynthesis</keyword>
<protein>
    <recommendedName>
        <fullName evidence="3">indole-3-glycerol-phosphate synthase</fullName>
        <ecNumber evidence="3">4.1.1.48</ecNumber>
    </recommendedName>
</protein>
<dbReference type="InterPro" id="IPR013798">
    <property type="entry name" value="Indole-3-glycerol_P_synth_dom"/>
</dbReference>
<evidence type="ECO:0000256" key="5">
    <source>
        <dbReference type="ARBA" id="ARBA00022793"/>
    </source>
</evidence>
<reference evidence="10" key="1">
    <citation type="submission" date="2018-05" db="EMBL/GenBank/DDBJ databases">
        <authorList>
            <person name="Lanie J.A."/>
            <person name="Ng W.-L."/>
            <person name="Kazmierczak K.M."/>
            <person name="Andrzejewski T.M."/>
            <person name="Davidsen T.M."/>
            <person name="Wayne K.J."/>
            <person name="Tettelin H."/>
            <person name="Glass J.I."/>
            <person name="Rusch D."/>
            <person name="Podicherti R."/>
            <person name="Tsui H.-C.T."/>
            <person name="Winkler M.E."/>
        </authorList>
    </citation>
    <scope>NUCLEOTIDE SEQUENCE</scope>
</reference>
<dbReference type="InterPro" id="IPR045186">
    <property type="entry name" value="Indole-3-glycerol_P_synth"/>
</dbReference>
<evidence type="ECO:0000313" key="10">
    <source>
        <dbReference type="EMBL" id="SUZ76160.1"/>
    </source>
</evidence>
<dbReference type="AlphaFoldDB" id="A0A381QAW0"/>
<dbReference type="InterPro" id="IPR013785">
    <property type="entry name" value="Aldolase_TIM"/>
</dbReference>
<dbReference type="SUPFAM" id="SSF51366">
    <property type="entry name" value="Ribulose-phoshate binding barrel"/>
    <property type="match status" value="1"/>
</dbReference>
<gene>
    <name evidence="10" type="ORF">METZ01_LOCUS29014</name>
</gene>
<dbReference type="GO" id="GO:0004640">
    <property type="term" value="F:phosphoribosylanthranilate isomerase activity"/>
    <property type="evidence" value="ECO:0007669"/>
    <property type="project" value="TreeGrafter"/>
</dbReference>
<dbReference type="PROSITE" id="PS00614">
    <property type="entry name" value="IGPS"/>
    <property type="match status" value="1"/>
</dbReference>
<keyword evidence="4" id="KW-0028">Amino-acid biosynthesis</keyword>
<name>A0A381QAW0_9ZZZZ</name>
<keyword evidence="8" id="KW-0456">Lyase</keyword>
<evidence type="ECO:0000256" key="7">
    <source>
        <dbReference type="ARBA" id="ARBA00023141"/>
    </source>
</evidence>
<dbReference type="PANTHER" id="PTHR22854:SF2">
    <property type="entry name" value="INDOLE-3-GLYCEROL-PHOSPHATE SYNTHASE"/>
    <property type="match status" value="1"/>
</dbReference>
<dbReference type="Pfam" id="PF00218">
    <property type="entry name" value="IGPS"/>
    <property type="match status" value="1"/>
</dbReference>
<feature type="domain" description="Indole-3-glycerol phosphate synthase" evidence="9">
    <location>
        <begin position="2"/>
        <end position="81"/>
    </location>
</feature>
<dbReference type="InterPro" id="IPR011060">
    <property type="entry name" value="RibuloseP-bd_barrel"/>
</dbReference>
<evidence type="ECO:0000256" key="1">
    <source>
        <dbReference type="ARBA" id="ARBA00001633"/>
    </source>
</evidence>
<proteinExistence type="predicted"/>
<keyword evidence="7" id="KW-0057">Aromatic amino acid biosynthesis</keyword>
<evidence type="ECO:0000256" key="2">
    <source>
        <dbReference type="ARBA" id="ARBA00004696"/>
    </source>
</evidence>
<organism evidence="10">
    <name type="scientific">marine metagenome</name>
    <dbReference type="NCBI Taxonomy" id="408172"/>
    <lineage>
        <taxon>unclassified sequences</taxon>
        <taxon>metagenomes</taxon>
        <taxon>ecological metagenomes</taxon>
    </lineage>
</organism>
<feature type="non-terminal residue" evidence="10">
    <location>
        <position position="81"/>
    </location>
</feature>
<dbReference type="EMBL" id="UINC01001267">
    <property type="protein sequence ID" value="SUZ76160.1"/>
    <property type="molecule type" value="Genomic_DNA"/>
</dbReference>
<dbReference type="InterPro" id="IPR001468">
    <property type="entry name" value="Indole-3-GlycerolPSynthase_CS"/>
</dbReference>
<dbReference type="GO" id="GO:0000162">
    <property type="term" value="P:L-tryptophan biosynthetic process"/>
    <property type="evidence" value="ECO:0007669"/>
    <property type="project" value="UniProtKB-UniPathway"/>
</dbReference>
<dbReference type="EC" id="4.1.1.48" evidence="3"/>
<comment type="pathway">
    <text evidence="2">Amino-acid biosynthesis; L-tryptophan biosynthesis; L-tryptophan from chorismate: step 4/5.</text>
</comment>
<evidence type="ECO:0000259" key="9">
    <source>
        <dbReference type="Pfam" id="PF00218"/>
    </source>
</evidence>
<comment type="catalytic activity">
    <reaction evidence="1">
        <text>1-(2-carboxyphenylamino)-1-deoxy-D-ribulose 5-phosphate + H(+) = (1S,2R)-1-C-(indol-3-yl)glycerol 3-phosphate + CO2 + H2O</text>
        <dbReference type="Rhea" id="RHEA:23476"/>
        <dbReference type="ChEBI" id="CHEBI:15377"/>
        <dbReference type="ChEBI" id="CHEBI:15378"/>
        <dbReference type="ChEBI" id="CHEBI:16526"/>
        <dbReference type="ChEBI" id="CHEBI:58613"/>
        <dbReference type="ChEBI" id="CHEBI:58866"/>
        <dbReference type="EC" id="4.1.1.48"/>
    </reaction>
</comment>
<dbReference type="Gene3D" id="3.20.20.70">
    <property type="entry name" value="Aldolase class I"/>
    <property type="match status" value="1"/>
</dbReference>
<accession>A0A381QAW0</accession>
<sequence>VPTRGFVKALAEQSPAIIAEIKKASPSKGVIRENFDPAAIATSYYEGGATCLSVLTDQHFFQGDDGDLIQARDNMPLPVLR</sequence>